<accession>A0ABD2B6P2</accession>
<sequence>MQIHELNCEVGIVRFARRQQNRIFERLTVTGLLHSCFEFRRVHIVVLANEMVKWGYSPTRDENKVGPLTDFDSYWLSLALNFDELELRSGDALPPVTKTKSDRRTTLTVTASWGYSASRDNNKVGPSNDFDSYWLSLALNFDEYTSQFFQYAFSASNNEELILELRSGDTLPPVTKTKSDRRTTLTVTASWGYSPTRDENKVGPSNDFDSYCFILALNFDEYTSQFSQYAFSGSNNEELIFEILCKLFDFRLELRSGDTRFRETTTKSDLRTTLTVTASWGYSPTRDENKVGPSNDFDSYCFSLALNFDQYTSQFSQYAFSASNNEELIFEILCKLFDFRLELRSGDTLPPMTKTKSDRRTTLTVTASNEMVKWGYSPTLTSSVSLGISTSTHRSSPSTRSPFEILCKLFDFRLELRSGDTLPPVTKTKSDCRTTLTVTASWGYSPTRDENKVGPSNDFDSYCFILALNFDEYTSQFSQYAFSAISKFYWGYSPTRDENKVGPSNDFDSYCFILALNFDEYTSQFSQYAFSASNNEELIFEILCKLFDFRLELRSGDTLPPMTKTKSDRRTTLTVTASNEMVKWGYSPTCDENKVGLLTDFDNLNCEVGILGFLLLQSCFEFRRVHIAVLSVRILRKLRSLSGDFENLSARVDLEIFSLSWDFDNLSPRVDLEIFGGCHSSEY</sequence>
<comment type="caution">
    <text evidence="1">The sequence shown here is derived from an EMBL/GenBank/DDBJ whole genome shotgun (WGS) entry which is preliminary data.</text>
</comment>
<dbReference type="Proteomes" id="UP001607303">
    <property type="component" value="Unassembled WGS sequence"/>
</dbReference>
<protein>
    <submittedName>
        <fullName evidence="1">Uncharacterized protein</fullName>
    </submittedName>
</protein>
<proteinExistence type="predicted"/>
<dbReference type="EMBL" id="JAYRBN010000100">
    <property type="protein sequence ID" value="KAL2728390.1"/>
    <property type="molecule type" value="Genomic_DNA"/>
</dbReference>
<evidence type="ECO:0000313" key="1">
    <source>
        <dbReference type="EMBL" id="KAL2728390.1"/>
    </source>
</evidence>
<organism evidence="1 2">
    <name type="scientific">Vespula maculifrons</name>
    <name type="common">Eastern yellow jacket</name>
    <name type="synonym">Wasp</name>
    <dbReference type="NCBI Taxonomy" id="7453"/>
    <lineage>
        <taxon>Eukaryota</taxon>
        <taxon>Metazoa</taxon>
        <taxon>Ecdysozoa</taxon>
        <taxon>Arthropoda</taxon>
        <taxon>Hexapoda</taxon>
        <taxon>Insecta</taxon>
        <taxon>Pterygota</taxon>
        <taxon>Neoptera</taxon>
        <taxon>Endopterygota</taxon>
        <taxon>Hymenoptera</taxon>
        <taxon>Apocrita</taxon>
        <taxon>Aculeata</taxon>
        <taxon>Vespoidea</taxon>
        <taxon>Vespidae</taxon>
        <taxon>Vespinae</taxon>
        <taxon>Vespula</taxon>
    </lineage>
</organism>
<name>A0ABD2B6P2_VESMC</name>
<dbReference type="AlphaFoldDB" id="A0ABD2B6P2"/>
<evidence type="ECO:0000313" key="2">
    <source>
        <dbReference type="Proteomes" id="UP001607303"/>
    </source>
</evidence>
<gene>
    <name evidence="1" type="ORF">V1477_017666</name>
</gene>
<reference evidence="1 2" key="1">
    <citation type="journal article" date="2024" name="Ann. Entomol. Soc. Am.">
        <title>Genomic analyses of the southern and eastern yellowjacket wasps (Hymenoptera: Vespidae) reveal evolutionary signatures of social life.</title>
        <authorList>
            <person name="Catto M.A."/>
            <person name="Caine P.B."/>
            <person name="Orr S.E."/>
            <person name="Hunt B.G."/>
            <person name="Goodisman M.A.D."/>
        </authorList>
    </citation>
    <scope>NUCLEOTIDE SEQUENCE [LARGE SCALE GENOMIC DNA]</scope>
    <source>
        <strain evidence="1">232</strain>
        <tissue evidence="1">Head and thorax</tissue>
    </source>
</reference>
<keyword evidence="2" id="KW-1185">Reference proteome</keyword>